<evidence type="ECO:0000259" key="3">
    <source>
        <dbReference type="PROSITE" id="PS50042"/>
    </source>
</evidence>
<dbReference type="PROSITE" id="PS51371">
    <property type="entry name" value="CBS"/>
    <property type="match status" value="2"/>
</dbReference>
<dbReference type="SUPFAM" id="SSF51206">
    <property type="entry name" value="cAMP-binding domain-like"/>
    <property type="match status" value="1"/>
</dbReference>
<dbReference type="EMBL" id="FQUS01000003">
    <property type="protein sequence ID" value="SHE72950.1"/>
    <property type="molecule type" value="Genomic_DNA"/>
</dbReference>
<dbReference type="CDD" id="cd05401">
    <property type="entry name" value="NT_GlnE_GlnD_like"/>
    <property type="match status" value="1"/>
</dbReference>
<dbReference type="InterPro" id="IPR005105">
    <property type="entry name" value="GlnD_Uridyltrans_N"/>
</dbReference>
<dbReference type="SUPFAM" id="SSF81301">
    <property type="entry name" value="Nucleotidyltransferase"/>
    <property type="match status" value="1"/>
</dbReference>
<dbReference type="Pfam" id="PF00027">
    <property type="entry name" value="cNMP_binding"/>
    <property type="match status" value="1"/>
</dbReference>
<keyword evidence="6" id="KW-1185">Reference proteome</keyword>
<dbReference type="SMART" id="SM00116">
    <property type="entry name" value="CBS"/>
    <property type="match status" value="2"/>
</dbReference>
<dbReference type="Proteomes" id="UP000184041">
    <property type="component" value="Unassembled WGS sequence"/>
</dbReference>
<accession>A0A1M4VVK9</accession>
<dbReference type="InterPro" id="IPR000644">
    <property type="entry name" value="CBS_dom"/>
</dbReference>
<dbReference type="SMART" id="SM00100">
    <property type="entry name" value="cNMP"/>
    <property type="match status" value="1"/>
</dbReference>
<evidence type="ECO:0000259" key="4">
    <source>
        <dbReference type="PROSITE" id="PS51371"/>
    </source>
</evidence>
<gene>
    <name evidence="5" type="ORF">SAMN05443144_10348</name>
</gene>
<evidence type="ECO:0000256" key="2">
    <source>
        <dbReference type="PROSITE-ProRule" id="PRU00703"/>
    </source>
</evidence>
<name>A0A1M4VVK9_9BACT</name>
<sequence>MANVIVNRVKEFLKKYPPFSFLSESLLESVASKVELRYYAKEEYLFHAGDSAKKYFFVVKEGAVALTEDQQGKQIPVEYCDEGDVFGVRSLLGRRSYVLDALAREDSLVYAIPVEIFDKVLSENNRVSQYFAAGFASGQIVVKTDLSQAEFTSTRFQEDIEDTGLTIFSGQSDITYSSDVVSCLEHETAEDAAGQMSRANVGSIVVVDKKGFPRGIVTDKDLRNKVVAASQSPGVPVSEIMSSPVLTMTKEDDFATLYLAMIRNRVHHLVLTEDGTDQSSITGIISDHDLLLSQGNSPAVIINTLINSKSIEELRRLRDQADHLLTYYLENEVSMSFVTGIISEINDIIIQKAVELARSRIDPGYPDIRDTECCFLSLGSEGREEQLLRTDLDNALVYEDVADDQKEQADEYFQALAKEVIDLLVSCGFKPCPAKMMASNPRWCQPLSAWKKYFKEWITTPDKKALLHAAIFFDFRPVYGHSTLAEELSRHVHDLIDRHELFLNFFAGNALLNSPPLGFFRNLLVEKSGNQKDKFDIKLRAMMPLVDAARLLILSHGIADLTNTRKRFEKLAEIEPGHAELFTEAARAYDIFMRFRTLEGLRADSSGRYIDPDSLGKIERQLLKNAFYPINEIQKIIRVRFQLDLLGM</sequence>
<dbReference type="PANTHER" id="PTHR43080">
    <property type="entry name" value="CBS DOMAIN-CONTAINING PROTEIN CBSX3, MITOCHONDRIAL"/>
    <property type="match status" value="1"/>
</dbReference>
<dbReference type="InterPro" id="IPR043519">
    <property type="entry name" value="NT_sf"/>
</dbReference>
<dbReference type="OrthoDB" id="9810963at2"/>
<feature type="domain" description="CBS" evidence="4">
    <location>
        <begin position="241"/>
        <end position="300"/>
    </location>
</feature>
<feature type="domain" description="Cyclic nucleotide-binding" evidence="3">
    <location>
        <begin position="18"/>
        <end position="138"/>
    </location>
</feature>
<dbReference type="Gene3D" id="3.30.460.10">
    <property type="entry name" value="Beta Polymerase, domain 2"/>
    <property type="match status" value="1"/>
</dbReference>
<dbReference type="InterPro" id="IPR051257">
    <property type="entry name" value="Diverse_CBS-Domain"/>
</dbReference>
<dbReference type="InterPro" id="IPR014710">
    <property type="entry name" value="RmlC-like_jellyroll"/>
</dbReference>
<evidence type="ECO:0000313" key="5">
    <source>
        <dbReference type="EMBL" id="SHE72950.1"/>
    </source>
</evidence>
<dbReference type="InterPro" id="IPR018821">
    <property type="entry name" value="DUF294_put_nucleoTrafse_sb-bd"/>
</dbReference>
<dbReference type="InterPro" id="IPR046342">
    <property type="entry name" value="CBS_dom_sf"/>
</dbReference>
<organism evidence="5 6">
    <name type="scientific">Fodinibius roseus</name>
    <dbReference type="NCBI Taxonomy" id="1194090"/>
    <lineage>
        <taxon>Bacteria</taxon>
        <taxon>Pseudomonadati</taxon>
        <taxon>Balneolota</taxon>
        <taxon>Balneolia</taxon>
        <taxon>Balneolales</taxon>
        <taxon>Balneolaceae</taxon>
        <taxon>Fodinibius</taxon>
    </lineage>
</organism>
<dbReference type="RefSeq" id="WP_073059465.1">
    <property type="nucleotide sequence ID" value="NZ_FQUS01000003.1"/>
</dbReference>
<proteinExistence type="predicted"/>
<dbReference type="Gene3D" id="3.10.580.10">
    <property type="entry name" value="CBS-domain"/>
    <property type="match status" value="1"/>
</dbReference>
<dbReference type="Gene3D" id="2.60.120.10">
    <property type="entry name" value="Jelly Rolls"/>
    <property type="match status" value="1"/>
</dbReference>
<protein>
    <submittedName>
        <fullName evidence="5">CBS domain-containing protein</fullName>
    </submittedName>
</protein>
<dbReference type="PROSITE" id="PS50042">
    <property type="entry name" value="CNMP_BINDING_3"/>
    <property type="match status" value="1"/>
</dbReference>
<dbReference type="STRING" id="1194090.SAMN05443144_10348"/>
<dbReference type="SUPFAM" id="SSF54631">
    <property type="entry name" value="CBS-domain pair"/>
    <property type="match status" value="1"/>
</dbReference>
<dbReference type="GO" id="GO:0008773">
    <property type="term" value="F:[protein-PII] uridylyltransferase activity"/>
    <property type="evidence" value="ECO:0007669"/>
    <property type="project" value="InterPro"/>
</dbReference>
<feature type="domain" description="CBS" evidence="4">
    <location>
        <begin position="176"/>
        <end position="232"/>
    </location>
</feature>
<dbReference type="AlphaFoldDB" id="A0A1M4VVK9"/>
<reference evidence="5 6" key="1">
    <citation type="submission" date="2016-11" db="EMBL/GenBank/DDBJ databases">
        <authorList>
            <person name="Jaros S."/>
            <person name="Januszkiewicz K."/>
            <person name="Wedrychowicz H."/>
        </authorList>
    </citation>
    <scope>NUCLEOTIDE SEQUENCE [LARGE SCALE GENOMIC DNA]</scope>
    <source>
        <strain evidence="5 6">DSM 21986</strain>
    </source>
</reference>
<dbReference type="Pfam" id="PF10335">
    <property type="entry name" value="DUF294_C"/>
    <property type="match status" value="1"/>
</dbReference>
<dbReference type="Pfam" id="PF00571">
    <property type="entry name" value="CBS"/>
    <property type="match status" value="2"/>
</dbReference>
<dbReference type="PANTHER" id="PTHR43080:SF2">
    <property type="entry name" value="CBS DOMAIN-CONTAINING PROTEIN"/>
    <property type="match status" value="1"/>
</dbReference>
<keyword evidence="1 2" id="KW-0129">CBS domain</keyword>
<dbReference type="CDD" id="cd00038">
    <property type="entry name" value="CAP_ED"/>
    <property type="match status" value="1"/>
</dbReference>
<dbReference type="Pfam" id="PF03445">
    <property type="entry name" value="DUF294"/>
    <property type="match status" value="1"/>
</dbReference>
<evidence type="ECO:0000256" key="1">
    <source>
        <dbReference type="ARBA" id="ARBA00023122"/>
    </source>
</evidence>
<dbReference type="InterPro" id="IPR000595">
    <property type="entry name" value="cNMP-bd_dom"/>
</dbReference>
<dbReference type="InterPro" id="IPR018490">
    <property type="entry name" value="cNMP-bd_dom_sf"/>
</dbReference>
<evidence type="ECO:0000313" key="6">
    <source>
        <dbReference type="Proteomes" id="UP000184041"/>
    </source>
</evidence>